<sequence>MSRRVAAVLGAVVLVVAGCGEDAVSPAAPVSSAAPVELSPCEVPEIPTARCGSIAVPLGRAHPDVGTTEVGFALVPRTDQSRPSLGTVVINPGGPGTATVDLVGHRYAEGLKPILDRRDLLLVDTRGVGRSDPLSCPALSTPDFFFGPVDAQRAAIGECGKQLGDKARYYGTAAVADDFDDVRASLGLDRVDLLGDSYGTYLMATYAARHPEHVRSVVLSGAYPVNTDNNPSGPFALAALKRAVGLVCERSGSCSGAAVLDDLGALAAALRTAPVTVDVTHGGKSHPVLLDEARLAGVVGKIHSGPADPAKQQELVEALAVARTGDLGPVRALVTAHLVEIADIFALGPGALSVAQLWATSCHDYPRDFAYSDGAEDRKRDLAESLGRQGSQDFAPFSATAWLTRDLYDVGACLEWPDDPTATAPVAKGTKLPDVPVLVLSGDLDANTSTASSKEAAGQFPHAEFAEVRDAGHTPTSTPDGAKLVMEFITRDR</sequence>
<evidence type="ECO:0000313" key="5">
    <source>
        <dbReference type="EMBL" id="PRY39859.1"/>
    </source>
</evidence>
<dbReference type="InterPro" id="IPR000073">
    <property type="entry name" value="AB_hydrolase_1"/>
</dbReference>
<proteinExistence type="inferred from homology"/>
<feature type="domain" description="Peptidase S33 tripeptidyl aminopeptidase-like C-terminal" evidence="4">
    <location>
        <begin position="410"/>
        <end position="476"/>
    </location>
</feature>
<dbReference type="InterPro" id="IPR013595">
    <property type="entry name" value="Pept_S33_TAP-like_C"/>
</dbReference>
<dbReference type="PROSITE" id="PS51257">
    <property type="entry name" value="PROKAR_LIPOPROTEIN"/>
    <property type="match status" value="1"/>
</dbReference>
<feature type="domain" description="AB hydrolase-1" evidence="3">
    <location>
        <begin position="87"/>
        <end position="229"/>
    </location>
</feature>
<dbReference type="Gene3D" id="3.40.50.1820">
    <property type="entry name" value="alpha/beta hydrolase"/>
    <property type="match status" value="1"/>
</dbReference>
<comment type="similarity">
    <text evidence="1">Belongs to the peptidase S33 family.</text>
</comment>
<dbReference type="InterPro" id="IPR029058">
    <property type="entry name" value="AB_hydrolase_fold"/>
</dbReference>
<name>A0A2T0T2K1_9PSEU</name>
<comment type="caution">
    <text evidence="5">The sequence shown here is derived from an EMBL/GenBank/DDBJ whole genome shotgun (WGS) entry which is preliminary data.</text>
</comment>
<dbReference type="Proteomes" id="UP000239494">
    <property type="component" value="Unassembled WGS sequence"/>
</dbReference>
<dbReference type="AlphaFoldDB" id="A0A2T0T2K1"/>
<dbReference type="EMBL" id="PVTF01000007">
    <property type="protein sequence ID" value="PRY39859.1"/>
    <property type="molecule type" value="Genomic_DNA"/>
</dbReference>
<reference evidence="5 6" key="1">
    <citation type="submission" date="2018-03" db="EMBL/GenBank/DDBJ databases">
        <title>Genomic Encyclopedia of Archaeal and Bacterial Type Strains, Phase II (KMG-II): from individual species to whole genera.</title>
        <authorList>
            <person name="Goeker M."/>
        </authorList>
    </citation>
    <scope>NUCLEOTIDE SEQUENCE [LARGE SCALE GENOMIC DNA]</scope>
    <source>
        <strain evidence="5 6">DSM 44720</strain>
    </source>
</reference>
<dbReference type="GO" id="GO:0016787">
    <property type="term" value="F:hydrolase activity"/>
    <property type="evidence" value="ECO:0007669"/>
    <property type="project" value="UniProtKB-KW"/>
</dbReference>
<protein>
    <submittedName>
        <fullName evidence="5">TAP-like protein</fullName>
    </submittedName>
</protein>
<accession>A0A2T0T2K1</accession>
<evidence type="ECO:0000259" key="3">
    <source>
        <dbReference type="Pfam" id="PF00561"/>
    </source>
</evidence>
<keyword evidence="2" id="KW-0378">Hydrolase</keyword>
<gene>
    <name evidence="5" type="ORF">CLV43_107446</name>
</gene>
<dbReference type="RefSeq" id="WP_106189744.1">
    <property type="nucleotide sequence ID" value="NZ_PVTF01000007.1"/>
</dbReference>
<evidence type="ECO:0000259" key="4">
    <source>
        <dbReference type="Pfam" id="PF08386"/>
    </source>
</evidence>
<dbReference type="InterPro" id="IPR051601">
    <property type="entry name" value="Serine_prot/Carboxylest_S33"/>
</dbReference>
<evidence type="ECO:0000313" key="6">
    <source>
        <dbReference type="Proteomes" id="UP000239494"/>
    </source>
</evidence>
<evidence type="ECO:0000256" key="1">
    <source>
        <dbReference type="ARBA" id="ARBA00010088"/>
    </source>
</evidence>
<dbReference type="PANTHER" id="PTHR43248:SF25">
    <property type="entry name" value="AB HYDROLASE-1 DOMAIN-CONTAINING PROTEIN-RELATED"/>
    <property type="match status" value="1"/>
</dbReference>
<dbReference type="PANTHER" id="PTHR43248">
    <property type="entry name" value="2-SUCCINYL-6-HYDROXY-2,4-CYCLOHEXADIENE-1-CARBOXYLATE SYNTHASE"/>
    <property type="match status" value="1"/>
</dbReference>
<evidence type="ECO:0000256" key="2">
    <source>
        <dbReference type="ARBA" id="ARBA00022801"/>
    </source>
</evidence>
<keyword evidence="6" id="KW-1185">Reference proteome</keyword>
<organism evidence="5 6">
    <name type="scientific">Umezawaea tangerina</name>
    <dbReference type="NCBI Taxonomy" id="84725"/>
    <lineage>
        <taxon>Bacteria</taxon>
        <taxon>Bacillati</taxon>
        <taxon>Actinomycetota</taxon>
        <taxon>Actinomycetes</taxon>
        <taxon>Pseudonocardiales</taxon>
        <taxon>Pseudonocardiaceae</taxon>
        <taxon>Umezawaea</taxon>
    </lineage>
</organism>
<dbReference type="Pfam" id="PF08386">
    <property type="entry name" value="Abhydrolase_4"/>
    <property type="match status" value="1"/>
</dbReference>
<dbReference type="Pfam" id="PF00561">
    <property type="entry name" value="Abhydrolase_1"/>
    <property type="match status" value="1"/>
</dbReference>
<dbReference type="SUPFAM" id="SSF53474">
    <property type="entry name" value="alpha/beta-Hydrolases"/>
    <property type="match status" value="1"/>
</dbReference>
<dbReference type="OrthoDB" id="9796770at2"/>